<dbReference type="PANTHER" id="PTHR30040:SF2">
    <property type="entry name" value="FAD:PROTEIN FMN TRANSFERASE"/>
    <property type="match status" value="1"/>
</dbReference>
<reference evidence="13 14" key="1">
    <citation type="submission" date="2015-08" db="EMBL/GenBank/DDBJ databases">
        <title>Draft Genome Sequence of Rathayibacter sp. Strain VKM Ac-2596 Isolated from Leaf Gall Induced by Plant-Parasitic Nematodes.</title>
        <authorList>
            <person name="Vasilenko O.V."/>
            <person name="Starodumova I.P."/>
            <person name="Tarlachkov S.V."/>
            <person name="Dorofeeva L.V."/>
            <person name="Evtushenko L.I."/>
        </authorList>
    </citation>
    <scope>NUCLEOTIDE SEQUENCE [LARGE SCALE GENOMIC DNA]</scope>
    <source>
        <strain evidence="13 14">VKM Ac-2596</strain>
    </source>
</reference>
<gene>
    <name evidence="13" type="primary">apbE</name>
    <name evidence="13" type="ORF">ACH61_00135</name>
</gene>
<proteinExistence type="inferred from homology"/>
<evidence type="ECO:0000256" key="1">
    <source>
        <dbReference type="ARBA" id="ARBA00001946"/>
    </source>
</evidence>
<comment type="similarity">
    <text evidence="10">Belongs to the ApbE family.</text>
</comment>
<evidence type="ECO:0000259" key="12">
    <source>
        <dbReference type="Pfam" id="PF04205"/>
    </source>
</evidence>
<dbReference type="RefSeq" id="WP_330220112.1">
    <property type="nucleotide sequence ID" value="NZ_LIIN01000002.1"/>
</dbReference>
<keyword evidence="10" id="KW-0997">Cell inner membrane</keyword>
<dbReference type="EMBL" id="LIIN01000002">
    <property type="protein sequence ID" value="KZX22781.1"/>
    <property type="molecule type" value="Genomic_DNA"/>
</dbReference>
<accession>A0A166IQY9</accession>
<dbReference type="InterPro" id="IPR003374">
    <property type="entry name" value="ApbE-like_sf"/>
</dbReference>
<keyword evidence="10" id="KW-0732">Signal</keyword>
<keyword evidence="14" id="KW-1185">Reference proteome</keyword>
<comment type="catalytic activity">
    <reaction evidence="9 10">
        <text>L-threonyl-[protein] + FAD = FMN-L-threonyl-[protein] + AMP + H(+)</text>
        <dbReference type="Rhea" id="RHEA:36847"/>
        <dbReference type="Rhea" id="RHEA-COMP:11060"/>
        <dbReference type="Rhea" id="RHEA-COMP:11061"/>
        <dbReference type="ChEBI" id="CHEBI:15378"/>
        <dbReference type="ChEBI" id="CHEBI:30013"/>
        <dbReference type="ChEBI" id="CHEBI:57692"/>
        <dbReference type="ChEBI" id="CHEBI:74257"/>
        <dbReference type="ChEBI" id="CHEBI:456215"/>
        <dbReference type="EC" id="2.7.1.180"/>
    </reaction>
</comment>
<dbReference type="GO" id="GO:0016740">
    <property type="term" value="F:transferase activity"/>
    <property type="evidence" value="ECO:0007669"/>
    <property type="project" value="UniProtKB-UniRule"/>
</dbReference>
<evidence type="ECO:0000256" key="4">
    <source>
        <dbReference type="ARBA" id="ARBA00022630"/>
    </source>
</evidence>
<dbReference type="GO" id="GO:0010181">
    <property type="term" value="F:FMN binding"/>
    <property type="evidence" value="ECO:0007669"/>
    <property type="project" value="InterPro"/>
</dbReference>
<feature type="chain" id="PRO_5039762643" description="FAD:protein FMN transferase" evidence="10">
    <location>
        <begin position="33"/>
        <end position="454"/>
    </location>
</feature>
<keyword evidence="8 10" id="KW-0460">Magnesium</keyword>
<dbReference type="SUPFAM" id="SSF143631">
    <property type="entry name" value="ApbE-like"/>
    <property type="match status" value="1"/>
</dbReference>
<dbReference type="Pfam" id="PF04205">
    <property type="entry name" value="FMN_bind"/>
    <property type="match status" value="1"/>
</dbReference>
<feature type="region of interest" description="Disordered" evidence="11">
    <location>
        <begin position="31"/>
        <end position="68"/>
    </location>
</feature>
<evidence type="ECO:0000256" key="11">
    <source>
        <dbReference type="SAM" id="MobiDB-lite"/>
    </source>
</evidence>
<dbReference type="InterPro" id="IPR007329">
    <property type="entry name" value="FMN-bd"/>
</dbReference>
<protein>
    <recommendedName>
        <fullName evidence="3 10">FAD:protein FMN transferase</fullName>
        <ecNumber evidence="2 10">2.7.1.180</ecNumber>
    </recommendedName>
</protein>
<dbReference type="PROSITE" id="PS51257">
    <property type="entry name" value="PROKAR_LIPOPROTEIN"/>
    <property type="match status" value="1"/>
</dbReference>
<evidence type="ECO:0000313" key="14">
    <source>
        <dbReference type="Proteomes" id="UP000076717"/>
    </source>
</evidence>
<dbReference type="GO" id="GO:0005886">
    <property type="term" value="C:plasma membrane"/>
    <property type="evidence" value="ECO:0007669"/>
    <property type="project" value="UniProtKB-SubCell"/>
</dbReference>
<evidence type="ECO:0000256" key="9">
    <source>
        <dbReference type="ARBA" id="ARBA00048540"/>
    </source>
</evidence>
<dbReference type="Proteomes" id="UP000076717">
    <property type="component" value="Unassembled WGS sequence"/>
</dbReference>
<name>A0A166IQY9_9MICO</name>
<dbReference type="Gene3D" id="3.10.520.10">
    <property type="entry name" value="ApbE-like domains"/>
    <property type="match status" value="1"/>
</dbReference>
<organism evidence="13 14">
    <name type="scientific">Rathayibacter tanaceti</name>
    <dbReference type="NCBI Taxonomy" id="1671680"/>
    <lineage>
        <taxon>Bacteria</taxon>
        <taxon>Bacillati</taxon>
        <taxon>Actinomycetota</taxon>
        <taxon>Actinomycetes</taxon>
        <taxon>Micrococcales</taxon>
        <taxon>Microbacteriaceae</taxon>
        <taxon>Rathayibacter</taxon>
    </lineage>
</organism>
<evidence type="ECO:0000256" key="2">
    <source>
        <dbReference type="ARBA" id="ARBA00011955"/>
    </source>
</evidence>
<keyword evidence="10" id="KW-0472">Membrane</keyword>
<keyword evidence="10" id="KW-1003">Cell membrane</keyword>
<dbReference type="PANTHER" id="PTHR30040">
    <property type="entry name" value="THIAMINE BIOSYNTHESIS LIPOPROTEIN APBE"/>
    <property type="match status" value="1"/>
</dbReference>
<comment type="caution">
    <text evidence="13">The sequence shown here is derived from an EMBL/GenBank/DDBJ whole genome shotgun (WGS) entry which is preliminary data.</text>
</comment>
<evidence type="ECO:0000313" key="13">
    <source>
        <dbReference type="EMBL" id="KZX22781.1"/>
    </source>
</evidence>
<dbReference type="PATRIC" id="fig|1671680.3.peg.146"/>
<evidence type="ECO:0000256" key="5">
    <source>
        <dbReference type="ARBA" id="ARBA00022679"/>
    </source>
</evidence>
<evidence type="ECO:0000256" key="8">
    <source>
        <dbReference type="ARBA" id="ARBA00022842"/>
    </source>
</evidence>
<keyword evidence="6 10" id="KW-0479">Metal-binding</keyword>
<dbReference type="GO" id="GO:0046872">
    <property type="term" value="F:metal ion binding"/>
    <property type="evidence" value="ECO:0007669"/>
    <property type="project" value="UniProtKB-UniRule"/>
</dbReference>
<comment type="cofactor">
    <cofactor evidence="1 10">
        <name>Mg(2+)</name>
        <dbReference type="ChEBI" id="CHEBI:18420"/>
    </cofactor>
</comment>
<evidence type="ECO:0000256" key="3">
    <source>
        <dbReference type="ARBA" id="ARBA00016337"/>
    </source>
</evidence>
<feature type="signal peptide" evidence="10">
    <location>
        <begin position="1"/>
        <end position="32"/>
    </location>
</feature>
<dbReference type="InterPro" id="IPR024932">
    <property type="entry name" value="ApbE"/>
</dbReference>
<keyword evidence="4 10" id="KW-0285">Flavoprotein</keyword>
<keyword evidence="10 13" id="KW-0449">Lipoprotein</keyword>
<dbReference type="EC" id="2.7.1.180" evidence="2 10"/>
<sequence>MTAKTTTRYALTLLAGAGTLAALAACSSTATAGDDSADTTTTAPTSATSPTPTATGAAGDAAGTGSYTDGSYEAEGAYTSPGGNEKVGVSLTLADGVITEVTVTPESENPTGQQYQERFASGISGEVVGKSLDEIDVSKVSGSSLTATGFNEAVETIKADATADAVSVLGHAWRFEAIGTSWQLDTVDPLGDDDRARISARIEDYDRTWSRFRADSLVSRLRIETGEHVFPAEAEELFTLYDVLDEATGGGVTPFVGDALEELGYDPAYSLVPRGPAAPAPSWSAARTGGPTVVRTDASVVLDVGAAGKGQLVDLVLDELASAGIERAIVDAGGDLRGRGAGPFRVGLEHPYDPTRAIGVAVPGERALCGSASNRRAWADGLHHVLDGRSGRPVETIVATWVVADTALVADGLATALFVCPPETLADRFDFEFVRVRSDGTLHYSPSFPGEVFR</sequence>
<keyword evidence="5 10" id="KW-0808">Transferase</keyword>
<dbReference type="AlphaFoldDB" id="A0A166IQY9"/>
<comment type="function">
    <text evidence="10">Flavin transferase that catalyzes the transfer of the FMN moiety of FAD and its covalent binding to the hydroxyl group of a threonine residue in a target flavoprotein.</text>
</comment>
<keyword evidence="7 10" id="KW-0274">FAD</keyword>
<evidence type="ECO:0000256" key="7">
    <source>
        <dbReference type="ARBA" id="ARBA00022827"/>
    </source>
</evidence>
<comment type="subcellular location">
    <subcellularLocation>
        <location evidence="10">Cell inner membrane</location>
        <topology evidence="10">Lipid-anchor</topology>
        <orientation evidence="10">Periplasmic side</orientation>
    </subcellularLocation>
</comment>
<evidence type="ECO:0000256" key="6">
    <source>
        <dbReference type="ARBA" id="ARBA00022723"/>
    </source>
</evidence>
<evidence type="ECO:0000256" key="10">
    <source>
        <dbReference type="RuleBase" id="RU363002"/>
    </source>
</evidence>
<dbReference type="Pfam" id="PF02424">
    <property type="entry name" value="ApbE"/>
    <property type="match status" value="1"/>
</dbReference>
<feature type="domain" description="FMN-binding" evidence="12">
    <location>
        <begin position="84"/>
        <end position="155"/>
    </location>
</feature>